<accession>A0A1X7J8H5</accession>
<organism evidence="1 2">
    <name type="scientific">Corynebacterium pollutisoli</name>
    <dbReference type="NCBI Taxonomy" id="1610489"/>
    <lineage>
        <taxon>Bacteria</taxon>
        <taxon>Bacillati</taxon>
        <taxon>Actinomycetota</taxon>
        <taxon>Actinomycetes</taxon>
        <taxon>Mycobacteriales</taxon>
        <taxon>Corynebacteriaceae</taxon>
        <taxon>Corynebacterium</taxon>
    </lineage>
</organism>
<dbReference type="Gene3D" id="3.30.70.20">
    <property type="match status" value="1"/>
</dbReference>
<dbReference type="SUPFAM" id="SSF54862">
    <property type="entry name" value="4Fe-4S ferredoxins"/>
    <property type="match status" value="1"/>
</dbReference>
<proteinExistence type="predicted"/>
<dbReference type="EMBL" id="FXAR01000004">
    <property type="protein sequence ID" value="SMG23780.1"/>
    <property type="molecule type" value="Genomic_DNA"/>
</dbReference>
<gene>
    <name evidence="1" type="ORF">SAMN06295981_1333</name>
</gene>
<keyword evidence="2" id="KW-1185">Reference proteome</keyword>
<evidence type="ECO:0000313" key="2">
    <source>
        <dbReference type="Proteomes" id="UP000193309"/>
    </source>
</evidence>
<protein>
    <submittedName>
        <fullName evidence="1">Ferredoxin</fullName>
    </submittedName>
</protein>
<name>A0A1X7J8H5_9CORY</name>
<dbReference type="Pfam" id="PF13459">
    <property type="entry name" value="Fer4_15"/>
    <property type="match status" value="1"/>
</dbReference>
<dbReference type="OrthoDB" id="3215002at2"/>
<reference evidence="2" key="1">
    <citation type="submission" date="2017-04" db="EMBL/GenBank/DDBJ databases">
        <authorList>
            <person name="Varghese N."/>
            <person name="Submissions S."/>
        </authorList>
    </citation>
    <scope>NUCLEOTIDE SEQUENCE [LARGE SCALE GENOMIC DNA]</scope>
    <source>
        <strain evidence="2">VDS</strain>
    </source>
</reference>
<dbReference type="AlphaFoldDB" id="A0A1X7J8H5"/>
<dbReference type="RefSeq" id="WP_085549467.1">
    <property type="nucleotide sequence ID" value="NZ_FXAR01000004.1"/>
</dbReference>
<evidence type="ECO:0000313" key="1">
    <source>
        <dbReference type="EMBL" id="SMG23780.1"/>
    </source>
</evidence>
<sequence>MTRLHLDTNRCEAHGLCEQAAPDLVHLDDDDTLIIDVPGDLDADHLDAARDAVRACPVTALSLVE</sequence>
<dbReference type="Proteomes" id="UP000193309">
    <property type="component" value="Unassembled WGS sequence"/>
</dbReference>
<dbReference type="STRING" id="1610489.SAMN06295981_1333"/>